<evidence type="ECO:0000313" key="1">
    <source>
        <dbReference type="EMBL" id="BEI91157.1"/>
    </source>
</evidence>
<dbReference type="Proteomes" id="UP001233271">
    <property type="component" value="Chromosome 3"/>
</dbReference>
<sequence>MCLDANAFPHILDAVIDACDTGSLIALRPVSQSLCARVDALLFAHIVVTYAPSRLRSSQSGPGEIILTTPCGHSLPTPPLPTLAGSCASLNSTLRPMLRHTRAATIRSMSLIAATTLAPLLPRLEVVHRFAAQPWDSPLLKAKMYVDHVDFGRPAMPGGMPLGYVPDDLDALVFRFSIDTAHYPPHVDHPPFPGGGAPERLPVIEELDPPHIPTITVVADPMGPMWANCAAFTGAVTRRLCRAHPRSLTLVAFDELGSAIPTADYKLDDYGDGMDVETRAGLIEYAQWGLNRAQVEVRKLTILSRAEWEAGLNDLERLEGPRGRAVVVHT</sequence>
<evidence type="ECO:0000313" key="2">
    <source>
        <dbReference type="Proteomes" id="UP001233271"/>
    </source>
</evidence>
<dbReference type="EMBL" id="AP028214">
    <property type="protein sequence ID" value="BEI91157.1"/>
    <property type="molecule type" value="Genomic_DNA"/>
</dbReference>
<accession>A0AA48QVD7</accession>
<protein>
    <submittedName>
        <fullName evidence="1">Uncharacterized protein</fullName>
    </submittedName>
</protein>
<keyword evidence="2" id="KW-1185">Reference proteome</keyword>
<name>A0AA48QVD7_9TREE</name>
<organism evidence="1 2">
    <name type="scientific">Cutaneotrichosporon cavernicola</name>
    <dbReference type="NCBI Taxonomy" id="279322"/>
    <lineage>
        <taxon>Eukaryota</taxon>
        <taxon>Fungi</taxon>
        <taxon>Dikarya</taxon>
        <taxon>Basidiomycota</taxon>
        <taxon>Agaricomycotina</taxon>
        <taxon>Tremellomycetes</taxon>
        <taxon>Trichosporonales</taxon>
        <taxon>Trichosporonaceae</taxon>
        <taxon>Cutaneotrichosporon</taxon>
    </lineage>
</organism>
<dbReference type="AlphaFoldDB" id="A0AA48QVD7"/>
<dbReference type="RefSeq" id="XP_060456422.1">
    <property type="nucleotide sequence ID" value="XM_060599760.1"/>
</dbReference>
<proteinExistence type="predicted"/>
<reference evidence="1" key="1">
    <citation type="journal article" date="2023" name="BMC Genomics">
        <title>Chromosome-level genome assemblies of Cutaneotrichosporon spp. (Trichosporonales, Basidiomycota) reveal imbalanced evolution between nucleotide sequences and chromosome synteny.</title>
        <authorList>
            <person name="Kobayashi Y."/>
            <person name="Kayamori A."/>
            <person name="Aoki K."/>
            <person name="Shiwa Y."/>
            <person name="Matsutani M."/>
            <person name="Fujita N."/>
            <person name="Sugita T."/>
            <person name="Iwasaki W."/>
            <person name="Tanaka N."/>
            <person name="Takashima M."/>
        </authorList>
    </citation>
    <scope>NUCLEOTIDE SEQUENCE</scope>
    <source>
        <strain evidence="1">HIS019</strain>
    </source>
</reference>
<dbReference type="KEGG" id="ccac:CcaHIS019_0312270"/>
<gene>
    <name evidence="1" type="ORF">CcaverHIS019_0312270</name>
</gene>
<dbReference type="GeneID" id="85495027"/>